<evidence type="ECO:0000259" key="7">
    <source>
        <dbReference type="PROSITE" id="PS51382"/>
    </source>
</evidence>
<dbReference type="PROSITE" id="PS51382">
    <property type="entry name" value="SPX"/>
    <property type="match status" value="1"/>
</dbReference>
<dbReference type="CDD" id="cd14474">
    <property type="entry name" value="SPX_YDR089W"/>
    <property type="match status" value="1"/>
</dbReference>
<keyword evidence="3 6" id="KW-0812">Transmembrane</keyword>
<name>A0A7H9HWG7_9SACH</name>
<keyword evidence="4 6" id="KW-1133">Transmembrane helix</keyword>
<sequence length="816" mass="92828">MKFGTKILNKSVPEWKLHNIDYEKLKKAIKRATVTSVDEDDVENLNKCLELFKEQFGKINVFTSLKVKEISSRLVAIEASIVNFKKRFCDGDDNRKLRSRQIKLIMNHLDDCSSELQRLSRYLILQKIAVGKLLKKLVKHYPGSAQQARAYIQEIRDLPELVDGYDGISFTKVDLDPYLLEVSLIVNILQHLRLGLSEDKSSGGLAVPTSTKRDIDSSLAFDTQFCGRFTSLQKFLISAENLEEFKFMILYHGFHVVADEIISTSRSIRETSESLKTMETHSIKSVRSFKALQQAVKCQQQTNLDGSPASAVKEQEISVRKPVSSGNLFHSTVPRLCLSILDSRERPSILEDDSINQHPNLVMVSGNGENHCVVMCHVGGLRGHLETADLSYKEVAQIWEDETIDLESQEMQERPPMAKLAVEWIQSRHLKPIGPKVYFKRVRFICNEDDKTYLIALDEEITIENVGTLPHAFVEIRKLPAPLASDDTDNKLVDLCEALIENKTQAYPLSSNMSLWRLCFELRDSKKLQADLFDTILKEEFDLEDESPTSEDFFLLGKSSILKMCSDEFRSDFESKDINRRRSTIHATPKEQQSVEKPRVRYWNEFDDDPEFYNDNGFYIDGSHDGTDDEALNPNSGRGFTLFNKQLIENTYQLCQRISGWFGSSDRKTAKAEITRYGSIGGSISSTSANSINDVEAYLAEEDDESDQVYEYKHDQVITFMYLSSLLAACVTSGISFGIVLALFHRKETDDDLEVAVFLITMISLSLVVSLILICSSLVLLFSRYKLAPAWHYISCFVLFLLVILTVCYGFIEVFF</sequence>
<proteinExistence type="predicted"/>
<accession>A0A7H9HWG7</accession>
<dbReference type="OrthoDB" id="5588846at2759"/>
<comment type="subcellular location">
    <subcellularLocation>
        <location evidence="1">Vacuole membrane</location>
        <topology evidence="1">Multi-pass membrane protein</topology>
    </subcellularLocation>
</comment>
<feature type="transmembrane region" description="Helical" evidence="6">
    <location>
        <begin position="790"/>
        <end position="812"/>
    </location>
</feature>
<dbReference type="GO" id="GO:0007034">
    <property type="term" value="P:vacuolar transport"/>
    <property type="evidence" value="ECO:0007669"/>
    <property type="project" value="TreeGrafter"/>
</dbReference>
<evidence type="ECO:0000256" key="4">
    <source>
        <dbReference type="ARBA" id="ARBA00022989"/>
    </source>
</evidence>
<evidence type="ECO:0000313" key="8">
    <source>
        <dbReference type="EMBL" id="QLQ82058.1"/>
    </source>
</evidence>
<dbReference type="GO" id="GO:0042144">
    <property type="term" value="P:vacuole fusion, non-autophagic"/>
    <property type="evidence" value="ECO:0007669"/>
    <property type="project" value="TreeGrafter"/>
</dbReference>
<dbReference type="InterPro" id="IPR004331">
    <property type="entry name" value="SPX_dom"/>
</dbReference>
<dbReference type="PANTHER" id="PTHR46140:SF1">
    <property type="entry name" value="VACUOLAR TRANSPORTER CHAPERONE COMPLEX SUBUNIT 4-RELATED"/>
    <property type="match status" value="1"/>
</dbReference>
<reference evidence="8 9" key="1">
    <citation type="submission" date="2020-06" db="EMBL/GenBank/DDBJ databases">
        <title>The yeast mating-type switching endonuclease HO is a domesticated member of an unorthodox homing genetic element family.</title>
        <authorList>
            <person name="Coughlan A.Y."/>
            <person name="Lombardi L."/>
            <person name="Braun-Galleani S."/>
            <person name="Martos A.R."/>
            <person name="Galeote V."/>
            <person name="Bigey F."/>
            <person name="Dequin S."/>
            <person name="Byrne K.P."/>
            <person name="Wolfe K.H."/>
        </authorList>
    </citation>
    <scope>NUCLEOTIDE SEQUENCE [LARGE SCALE GENOMIC DNA]</scope>
    <source>
        <strain evidence="8 9">CBS2947</strain>
    </source>
</reference>
<dbReference type="InterPro" id="IPR051572">
    <property type="entry name" value="VTC_Complex_Subunit"/>
</dbReference>
<dbReference type="Proteomes" id="UP000510647">
    <property type="component" value="Chromosome 7"/>
</dbReference>
<dbReference type="GO" id="GO:0033254">
    <property type="term" value="C:vacuolar transporter chaperone complex"/>
    <property type="evidence" value="ECO:0007669"/>
    <property type="project" value="TreeGrafter"/>
</dbReference>
<feature type="transmembrane region" description="Helical" evidence="6">
    <location>
        <begin position="756"/>
        <end position="784"/>
    </location>
</feature>
<keyword evidence="5 6" id="KW-0472">Membrane</keyword>
<keyword evidence="2" id="KW-0926">Vacuole</keyword>
<evidence type="ECO:0000256" key="3">
    <source>
        <dbReference type="ARBA" id="ARBA00022692"/>
    </source>
</evidence>
<gene>
    <name evidence="8" type="ORF">HG537_0G03130</name>
</gene>
<dbReference type="GO" id="GO:0006799">
    <property type="term" value="P:polyphosphate biosynthetic process"/>
    <property type="evidence" value="ECO:0007669"/>
    <property type="project" value="UniProtKB-ARBA"/>
</dbReference>
<dbReference type="EMBL" id="CP059273">
    <property type="protein sequence ID" value="QLQ82058.1"/>
    <property type="molecule type" value="Genomic_DNA"/>
</dbReference>
<dbReference type="PANTHER" id="PTHR46140">
    <property type="entry name" value="VACUOLAR TRANSPORTER CHAPERONE 1-RELATED"/>
    <property type="match status" value="1"/>
</dbReference>
<dbReference type="AlphaFoldDB" id="A0A7H9HWG7"/>
<dbReference type="GO" id="GO:0000329">
    <property type="term" value="C:fungal-type vacuole membrane"/>
    <property type="evidence" value="ECO:0007669"/>
    <property type="project" value="TreeGrafter"/>
</dbReference>
<feature type="transmembrane region" description="Helical" evidence="6">
    <location>
        <begin position="720"/>
        <end position="744"/>
    </location>
</feature>
<organism evidence="8 9">
    <name type="scientific">Torulaspora globosa</name>
    <dbReference type="NCBI Taxonomy" id="48254"/>
    <lineage>
        <taxon>Eukaryota</taxon>
        <taxon>Fungi</taxon>
        <taxon>Dikarya</taxon>
        <taxon>Ascomycota</taxon>
        <taxon>Saccharomycotina</taxon>
        <taxon>Saccharomycetes</taxon>
        <taxon>Saccharomycetales</taxon>
        <taxon>Saccharomycetaceae</taxon>
        <taxon>Torulaspora</taxon>
    </lineage>
</organism>
<evidence type="ECO:0000256" key="2">
    <source>
        <dbReference type="ARBA" id="ARBA00022554"/>
    </source>
</evidence>
<evidence type="ECO:0000313" key="9">
    <source>
        <dbReference type="Proteomes" id="UP000510647"/>
    </source>
</evidence>
<keyword evidence="9" id="KW-1185">Reference proteome</keyword>
<evidence type="ECO:0000256" key="1">
    <source>
        <dbReference type="ARBA" id="ARBA00004128"/>
    </source>
</evidence>
<feature type="domain" description="SPX" evidence="7">
    <location>
        <begin position="1"/>
        <end position="151"/>
    </location>
</feature>
<evidence type="ECO:0000256" key="5">
    <source>
        <dbReference type="ARBA" id="ARBA00023136"/>
    </source>
</evidence>
<evidence type="ECO:0000256" key="6">
    <source>
        <dbReference type="SAM" id="Phobius"/>
    </source>
</evidence>
<protein>
    <recommendedName>
        <fullName evidence="7">SPX domain-containing protein</fullName>
    </recommendedName>
</protein>
<dbReference type="GO" id="GO:0016237">
    <property type="term" value="P:microautophagy"/>
    <property type="evidence" value="ECO:0007669"/>
    <property type="project" value="TreeGrafter"/>
</dbReference>